<proteinExistence type="predicted"/>
<dbReference type="GO" id="GO:0003700">
    <property type="term" value="F:DNA-binding transcription factor activity"/>
    <property type="evidence" value="ECO:0007669"/>
    <property type="project" value="TreeGrafter"/>
</dbReference>
<comment type="caution">
    <text evidence="6">The sequence shown here is derived from an EMBL/GenBank/DDBJ whole genome shotgun (WGS) entry which is preliminary data.</text>
</comment>
<accession>A0A9D2MZJ0</accession>
<dbReference type="CDD" id="cd01392">
    <property type="entry name" value="HTH_LacI"/>
    <property type="match status" value="1"/>
</dbReference>
<dbReference type="SUPFAM" id="SSF53822">
    <property type="entry name" value="Periplasmic binding protein-like I"/>
    <property type="match status" value="1"/>
</dbReference>
<dbReference type="PANTHER" id="PTHR30146:SF148">
    <property type="entry name" value="HTH-TYPE TRANSCRIPTIONAL REPRESSOR PURR-RELATED"/>
    <property type="match status" value="1"/>
</dbReference>
<evidence type="ECO:0000313" key="7">
    <source>
        <dbReference type="Proteomes" id="UP000823910"/>
    </source>
</evidence>
<dbReference type="Pfam" id="PF13377">
    <property type="entry name" value="Peripla_BP_3"/>
    <property type="match status" value="1"/>
</dbReference>
<dbReference type="InterPro" id="IPR010982">
    <property type="entry name" value="Lambda_DNA-bd_dom_sf"/>
</dbReference>
<organism evidence="6 7">
    <name type="scientific">Candidatus Enterocloster excrementipullorum</name>
    <dbReference type="NCBI Taxonomy" id="2838559"/>
    <lineage>
        <taxon>Bacteria</taxon>
        <taxon>Bacillati</taxon>
        <taxon>Bacillota</taxon>
        <taxon>Clostridia</taxon>
        <taxon>Lachnospirales</taxon>
        <taxon>Lachnospiraceae</taxon>
        <taxon>Enterocloster</taxon>
    </lineage>
</organism>
<reference evidence="6" key="2">
    <citation type="submission" date="2021-04" db="EMBL/GenBank/DDBJ databases">
        <authorList>
            <person name="Gilroy R."/>
        </authorList>
    </citation>
    <scope>NUCLEOTIDE SEQUENCE</scope>
    <source>
        <strain evidence="6">CHK180-15479</strain>
    </source>
</reference>
<dbReference type="PROSITE" id="PS00356">
    <property type="entry name" value="HTH_LACI_1"/>
    <property type="match status" value="1"/>
</dbReference>
<dbReference type="InterPro" id="IPR028082">
    <property type="entry name" value="Peripla_BP_I"/>
</dbReference>
<dbReference type="SUPFAM" id="SSF47413">
    <property type="entry name" value="lambda repressor-like DNA-binding domains"/>
    <property type="match status" value="1"/>
</dbReference>
<evidence type="ECO:0000256" key="4">
    <source>
        <dbReference type="ARBA" id="ARBA00023163"/>
    </source>
</evidence>
<reference evidence="6" key="1">
    <citation type="journal article" date="2021" name="PeerJ">
        <title>Extensive microbial diversity within the chicken gut microbiome revealed by metagenomics and culture.</title>
        <authorList>
            <person name="Gilroy R."/>
            <person name="Ravi A."/>
            <person name="Getino M."/>
            <person name="Pursley I."/>
            <person name="Horton D.L."/>
            <person name="Alikhan N.F."/>
            <person name="Baker D."/>
            <person name="Gharbi K."/>
            <person name="Hall N."/>
            <person name="Watson M."/>
            <person name="Adriaenssens E.M."/>
            <person name="Foster-Nyarko E."/>
            <person name="Jarju S."/>
            <person name="Secka A."/>
            <person name="Antonio M."/>
            <person name="Oren A."/>
            <person name="Chaudhuri R.R."/>
            <person name="La Ragione R."/>
            <person name="Hildebrand F."/>
            <person name="Pallen M.J."/>
        </authorList>
    </citation>
    <scope>NUCLEOTIDE SEQUENCE</scope>
    <source>
        <strain evidence="6">CHK180-15479</strain>
    </source>
</reference>
<dbReference type="CDD" id="cd06267">
    <property type="entry name" value="PBP1_LacI_sugar_binding-like"/>
    <property type="match status" value="1"/>
</dbReference>
<dbReference type="InterPro" id="IPR000843">
    <property type="entry name" value="HTH_LacI"/>
</dbReference>
<evidence type="ECO:0000256" key="3">
    <source>
        <dbReference type="ARBA" id="ARBA00023125"/>
    </source>
</evidence>
<dbReference type="EMBL" id="DWWT01000034">
    <property type="protein sequence ID" value="HJC06040.1"/>
    <property type="molecule type" value="Genomic_DNA"/>
</dbReference>
<dbReference type="Proteomes" id="UP000823910">
    <property type="component" value="Unassembled WGS sequence"/>
</dbReference>
<dbReference type="AlphaFoldDB" id="A0A9D2MZJ0"/>
<dbReference type="GO" id="GO:0000976">
    <property type="term" value="F:transcription cis-regulatory region binding"/>
    <property type="evidence" value="ECO:0007669"/>
    <property type="project" value="TreeGrafter"/>
</dbReference>
<evidence type="ECO:0000259" key="5">
    <source>
        <dbReference type="PROSITE" id="PS50932"/>
    </source>
</evidence>
<evidence type="ECO:0000256" key="1">
    <source>
        <dbReference type="ARBA" id="ARBA00022491"/>
    </source>
</evidence>
<keyword evidence="2" id="KW-0805">Transcription regulation</keyword>
<dbReference type="Pfam" id="PF00356">
    <property type="entry name" value="LacI"/>
    <property type="match status" value="1"/>
</dbReference>
<keyword evidence="1" id="KW-0678">Repressor</keyword>
<gene>
    <name evidence="6" type="ORF">H9704_07785</name>
</gene>
<sequence length="338" mass="37830">MAGIRDVAKYAGVSPSTVSRALSGVAFVEPATKEKVMKAVSALNYKPNLAARSLKKGGSRLIGLIIPDIMNPYYPEVVKYMEVCASEAGYSLILCDALGDVNKEKEYFETLKYLFVDGILYIASTENIEHVKPYIGEIPMVVVNRTFDVDAPCINIDNVDAAYQAVSYLTKNGHRKIALYINDKDRQYNKERLAGCLKALEESGIKDYESYIVRDVESEDDAYDKTLVLMEREEKPTAVFMFNDFMAYGVYRGIRKSGLRIPDDVSVVGFDDIPQVKYLDPPLTTLRHSVADTSKVIFEKLMEQIRSQTCAHGSQVYYKGRLIIRESVRDISGSGEGE</sequence>
<feature type="domain" description="HTH lacI-type" evidence="5">
    <location>
        <begin position="2"/>
        <end position="56"/>
    </location>
</feature>
<dbReference type="PROSITE" id="PS50932">
    <property type="entry name" value="HTH_LACI_2"/>
    <property type="match status" value="1"/>
</dbReference>
<dbReference type="InterPro" id="IPR046335">
    <property type="entry name" value="LacI/GalR-like_sensor"/>
</dbReference>
<keyword evidence="3" id="KW-0238">DNA-binding</keyword>
<evidence type="ECO:0000256" key="2">
    <source>
        <dbReference type="ARBA" id="ARBA00023015"/>
    </source>
</evidence>
<dbReference type="PANTHER" id="PTHR30146">
    <property type="entry name" value="LACI-RELATED TRANSCRIPTIONAL REPRESSOR"/>
    <property type="match status" value="1"/>
</dbReference>
<protein>
    <submittedName>
        <fullName evidence="6">LacI family transcriptional regulator</fullName>
    </submittedName>
</protein>
<keyword evidence="4" id="KW-0804">Transcription</keyword>
<dbReference type="Gene3D" id="3.40.50.2300">
    <property type="match status" value="2"/>
</dbReference>
<evidence type="ECO:0000313" key="6">
    <source>
        <dbReference type="EMBL" id="HJC06040.1"/>
    </source>
</evidence>
<dbReference type="Gene3D" id="1.10.260.40">
    <property type="entry name" value="lambda repressor-like DNA-binding domains"/>
    <property type="match status" value="1"/>
</dbReference>
<dbReference type="SMART" id="SM00354">
    <property type="entry name" value="HTH_LACI"/>
    <property type="match status" value="1"/>
</dbReference>
<name>A0A9D2MZJ0_9FIRM</name>